<keyword evidence="3 8" id="KW-0472">Membrane</keyword>
<keyword evidence="5" id="KW-0325">Glycoprotein</keyword>
<accession>E4XYA8</accession>
<dbReference type="InParanoid" id="E4XYA8"/>
<dbReference type="PANTHER" id="PTHR11640">
    <property type="entry name" value="NEPHRIN"/>
    <property type="match status" value="1"/>
</dbReference>
<dbReference type="Proteomes" id="UP000001307">
    <property type="component" value="Unassembled WGS sequence"/>
</dbReference>
<dbReference type="SMART" id="SM00408">
    <property type="entry name" value="IGc2"/>
    <property type="match status" value="3"/>
</dbReference>
<evidence type="ECO:0000256" key="8">
    <source>
        <dbReference type="SAM" id="Phobius"/>
    </source>
</evidence>
<protein>
    <submittedName>
        <fullName evidence="12">Uncharacterized protein</fullName>
    </submittedName>
</protein>
<dbReference type="SMART" id="SM00409">
    <property type="entry name" value="IG"/>
    <property type="match status" value="4"/>
</dbReference>
<organism evidence="12">
    <name type="scientific">Oikopleura dioica</name>
    <name type="common">Tunicate</name>
    <dbReference type="NCBI Taxonomy" id="34765"/>
    <lineage>
        <taxon>Eukaryota</taxon>
        <taxon>Metazoa</taxon>
        <taxon>Chordata</taxon>
        <taxon>Tunicata</taxon>
        <taxon>Appendicularia</taxon>
        <taxon>Copelata</taxon>
        <taxon>Oikopleuridae</taxon>
        <taxon>Oikopleura</taxon>
    </lineage>
</organism>
<gene>
    <name evidence="12" type="ORF">GSOID_T00009683001</name>
</gene>
<evidence type="ECO:0000256" key="1">
    <source>
        <dbReference type="ARBA" id="ARBA00004479"/>
    </source>
</evidence>
<dbReference type="FunCoup" id="E4XYA8">
    <property type="interactions" value="2"/>
</dbReference>
<keyword evidence="4" id="KW-1015">Disulfide bond</keyword>
<feature type="domain" description="Fibronectin type-III" evidence="11">
    <location>
        <begin position="481"/>
        <end position="573"/>
    </location>
</feature>
<evidence type="ECO:0000256" key="3">
    <source>
        <dbReference type="ARBA" id="ARBA00023136"/>
    </source>
</evidence>
<evidence type="ECO:0000256" key="7">
    <source>
        <dbReference type="SAM" id="MobiDB-lite"/>
    </source>
</evidence>
<dbReference type="CDD" id="cd00063">
    <property type="entry name" value="FN3"/>
    <property type="match status" value="1"/>
</dbReference>
<dbReference type="Pfam" id="PF00041">
    <property type="entry name" value="fn3"/>
    <property type="match status" value="1"/>
</dbReference>
<dbReference type="GO" id="GO:0005911">
    <property type="term" value="C:cell-cell junction"/>
    <property type="evidence" value="ECO:0007669"/>
    <property type="project" value="TreeGrafter"/>
</dbReference>
<feature type="domain" description="Ig-like" evidence="10">
    <location>
        <begin position="387"/>
        <end position="470"/>
    </location>
</feature>
<reference evidence="12" key="1">
    <citation type="journal article" date="2010" name="Science">
        <title>Plasticity of animal genome architecture unmasked by rapid evolution of a pelagic tunicate.</title>
        <authorList>
            <person name="Denoeud F."/>
            <person name="Henriet S."/>
            <person name="Mungpakdee S."/>
            <person name="Aury J.M."/>
            <person name="Da Silva C."/>
            <person name="Brinkmann H."/>
            <person name="Mikhaleva J."/>
            <person name="Olsen L.C."/>
            <person name="Jubin C."/>
            <person name="Canestro C."/>
            <person name="Bouquet J.M."/>
            <person name="Danks G."/>
            <person name="Poulain J."/>
            <person name="Campsteijn C."/>
            <person name="Adamski M."/>
            <person name="Cross I."/>
            <person name="Yadetie F."/>
            <person name="Muffato M."/>
            <person name="Louis A."/>
            <person name="Butcher S."/>
            <person name="Tsagkogeorga G."/>
            <person name="Konrad A."/>
            <person name="Singh S."/>
            <person name="Jensen M.F."/>
            <person name="Cong E.H."/>
            <person name="Eikeseth-Otteraa H."/>
            <person name="Noel B."/>
            <person name="Anthouard V."/>
            <person name="Porcel B.M."/>
            <person name="Kachouri-Lafond R."/>
            <person name="Nishino A."/>
            <person name="Ugolini M."/>
            <person name="Chourrout P."/>
            <person name="Nishida H."/>
            <person name="Aasland R."/>
            <person name="Huzurbazar S."/>
            <person name="Westhof E."/>
            <person name="Delsuc F."/>
            <person name="Lehrach H."/>
            <person name="Reinhardt R."/>
            <person name="Weissenbach J."/>
            <person name="Roy S.W."/>
            <person name="Artiguenave F."/>
            <person name="Postlethwait J.H."/>
            <person name="Manak J.R."/>
            <person name="Thompson E.M."/>
            <person name="Jaillon O."/>
            <person name="Du Pasquier L."/>
            <person name="Boudinot P."/>
            <person name="Liberles D.A."/>
            <person name="Volff J.N."/>
            <person name="Philippe H."/>
            <person name="Lenhard B."/>
            <person name="Roest Crollius H."/>
            <person name="Wincker P."/>
            <person name="Chourrout D."/>
        </authorList>
    </citation>
    <scope>NUCLEOTIDE SEQUENCE [LARGE SCALE GENOMIC DNA]</scope>
</reference>
<feature type="transmembrane region" description="Helical" evidence="8">
    <location>
        <begin position="688"/>
        <end position="710"/>
    </location>
</feature>
<dbReference type="PROSITE" id="PS50853">
    <property type="entry name" value="FN3"/>
    <property type="match status" value="1"/>
</dbReference>
<feature type="domain" description="Ig-like" evidence="10">
    <location>
        <begin position="212"/>
        <end position="293"/>
    </location>
</feature>
<feature type="region of interest" description="Disordered" evidence="7">
    <location>
        <begin position="726"/>
        <end position="749"/>
    </location>
</feature>
<keyword evidence="13" id="KW-1185">Reference proteome</keyword>
<dbReference type="Pfam" id="PF07679">
    <property type="entry name" value="I-set"/>
    <property type="match status" value="1"/>
</dbReference>
<dbReference type="InterPro" id="IPR007110">
    <property type="entry name" value="Ig-like_dom"/>
</dbReference>
<dbReference type="InterPro" id="IPR013098">
    <property type="entry name" value="Ig_I-set"/>
</dbReference>
<evidence type="ECO:0000256" key="9">
    <source>
        <dbReference type="SAM" id="SignalP"/>
    </source>
</evidence>
<dbReference type="OrthoDB" id="10039395at2759"/>
<dbReference type="EMBL" id="FN653316">
    <property type="protein sequence ID" value="CBY14636.1"/>
    <property type="molecule type" value="Genomic_DNA"/>
</dbReference>
<feature type="chain" id="PRO_5003193464" evidence="9">
    <location>
        <begin position="21"/>
        <end position="749"/>
    </location>
</feature>
<dbReference type="InterPro" id="IPR003599">
    <property type="entry name" value="Ig_sub"/>
</dbReference>
<feature type="domain" description="Ig-like" evidence="10">
    <location>
        <begin position="21"/>
        <end position="116"/>
    </location>
</feature>
<feature type="domain" description="Ig-like" evidence="10">
    <location>
        <begin position="298"/>
        <end position="380"/>
    </location>
</feature>
<comment type="subcellular location">
    <subcellularLocation>
        <location evidence="1">Membrane</location>
        <topology evidence="1">Single-pass type I membrane protein</topology>
    </subcellularLocation>
</comment>
<sequence length="749" mass="81997">MSCSSCIMRILLYCSTALYAFNVKITPSENQIRTTGDKLRLTCTVTFTPEEFEDVDEKTWSGFEYPNGADTNKLKQRKEKLPASNKIRTTISIRDGSAGLSGDYKCSYGDQSKTLSVTFNEKLTFVDSAEVAIGKQIEVGTKSFDCKAKPNDLKYSWTNGTNEKPKEGKTLDFGDGVTKDFNENTEYVCEINRASTGDFETLTYKFAVVYTPEVTIPKSSFVRKEGDSVSLVCNVDAKPAADITWSRSGKVLEGQTGTTLKLDNLTFADHNGKYKCKASNGIGKPASGNIDVTVVVPPKASITQGESVNVKEGDKLKLDCSASGQPKPSKFIWTLPDGTQQPEGAIFRSDANSNHNGEFTCSAWNEVEGETYGPGNATIKVAVQYSPKNKSPSTTIYGVEGKNTEMKCIISANPNATVSWNEDPKKLNTTNSVSDEPTETISIYTVLASAATYKSYTCSAKNSIGSEEFSFELKKATPPAKPEAPSATDEQIMYQSITFNWKSPDSVIPITSYKISYTDKDGNEKDTVSAGADTSMQLTGLKEETEYTFYITAQNEAGDSEKSSGVTLTTKKPVPPTVKITKNETVDTSMKFTYKIDVLGAENLKSIDITYYELRADGTKGPETKKTFTSDQFKFNKEDKIGTANLTGLEAGKTYEAVIVVYNDKIGSEPQKIKFEMKPDTRSSTATVIGVMLGIIIVLLVFVDISCYYMRQGGLMMTCHKALCSEPEPKVPESSNEEAEKGSSRARKW</sequence>
<dbReference type="GO" id="GO:0098609">
    <property type="term" value="P:cell-cell adhesion"/>
    <property type="evidence" value="ECO:0007669"/>
    <property type="project" value="TreeGrafter"/>
</dbReference>
<evidence type="ECO:0000259" key="10">
    <source>
        <dbReference type="PROSITE" id="PS50835"/>
    </source>
</evidence>
<keyword evidence="2" id="KW-0677">Repeat</keyword>
<name>E4XYA8_OIKDI</name>
<feature type="signal peptide" evidence="9">
    <location>
        <begin position="1"/>
        <end position="20"/>
    </location>
</feature>
<evidence type="ECO:0000256" key="2">
    <source>
        <dbReference type="ARBA" id="ARBA00022737"/>
    </source>
</evidence>
<dbReference type="Gene3D" id="2.60.40.10">
    <property type="entry name" value="Immunoglobulins"/>
    <property type="match status" value="4"/>
</dbReference>
<dbReference type="GO" id="GO:0050839">
    <property type="term" value="F:cell adhesion molecule binding"/>
    <property type="evidence" value="ECO:0007669"/>
    <property type="project" value="TreeGrafter"/>
</dbReference>
<evidence type="ECO:0000313" key="12">
    <source>
        <dbReference type="EMBL" id="CBY14636.1"/>
    </source>
</evidence>
<evidence type="ECO:0000256" key="4">
    <source>
        <dbReference type="ARBA" id="ARBA00023157"/>
    </source>
</evidence>
<keyword evidence="8" id="KW-1133">Transmembrane helix</keyword>
<dbReference type="SUPFAM" id="SSF49265">
    <property type="entry name" value="Fibronectin type III"/>
    <property type="match status" value="1"/>
</dbReference>
<dbReference type="InterPro" id="IPR036179">
    <property type="entry name" value="Ig-like_dom_sf"/>
</dbReference>
<dbReference type="InterPro" id="IPR036116">
    <property type="entry name" value="FN3_sf"/>
</dbReference>
<keyword evidence="9" id="KW-0732">Signal</keyword>
<keyword evidence="8" id="KW-0812">Transmembrane</keyword>
<dbReference type="GO" id="GO:0005886">
    <property type="term" value="C:plasma membrane"/>
    <property type="evidence" value="ECO:0007669"/>
    <property type="project" value="TreeGrafter"/>
</dbReference>
<evidence type="ECO:0000256" key="6">
    <source>
        <dbReference type="ARBA" id="ARBA00023319"/>
    </source>
</evidence>
<dbReference type="AlphaFoldDB" id="E4XYA8"/>
<dbReference type="InterPro" id="IPR013783">
    <property type="entry name" value="Ig-like_fold"/>
</dbReference>
<dbReference type="InterPro" id="IPR003598">
    <property type="entry name" value="Ig_sub2"/>
</dbReference>
<dbReference type="SUPFAM" id="SSF48726">
    <property type="entry name" value="Immunoglobulin"/>
    <property type="match status" value="2"/>
</dbReference>
<dbReference type="InterPro" id="IPR003961">
    <property type="entry name" value="FN3_dom"/>
</dbReference>
<dbReference type="Pfam" id="PF13927">
    <property type="entry name" value="Ig_3"/>
    <property type="match status" value="2"/>
</dbReference>
<evidence type="ECO:0000256" key="5">
    <source>
        <dbReference type="ARBA" id="ARBA00023180"/>
    </source>
</evidence>
<dbReference type="SMART" id="SM00060">
    <property type="entry name" value="FN3"/>
    <property type="match status" value="2"/>
</dbReference>
<proteinExistence type="predicted"/>
<keyword evidence="6" id="KW-0393">Immunoglobulin domain</keyword>
<evidence type="ECO:0000313" key="13">
    <source>
        <dbReference type="Proteomes" id="UP000001307"/>
    </source>
</evidence>
<evidence type="ECO:0000259" key="11">
    <source>
        <dbReference type="PROSITE" id="PS50853"/>
    </source>
</evidence>
<dbReference type="InterPro" id="IPR051275">
    <property type="entry name" value="Cell_adhesion_signaling"/>
</dbReference>
<dbReference type="PROSITE" id="PS50835">
    <property type="entry name" value="IG_LIKE"/>
    <property type="match status" value="4"/>
</dbReference>